<dbReference type="CDD" id="cd05283">
    <property type="entry name" value="CAD1"/>
    <property type="match status" value="1"/>
</dbReference>
<comment type="caution">
    <text evidence="7">The sequence shown here is derived from an EMBL/GenBank/DDBJ whole genome shotgun (WGS) entry which is preliminary data.</text>
</comment>
<protein>
    <recommendedName>
        <fullName evidence="6">Enoyl reductase (ER) domain-containing protein</fullName>
    </recommendedName>
</protein>
<dbReference type="InterPro" id="IPR013149">
    <property type="entry name" value="ADH-like_C"/>
</dbReference>
<comment type="cofactor">
    <cofactor evidence="1 5">
        <name>Zn(2+)</name>
        <dbReference type="ChEBI" id="CHEBI:29105"/>
    </cofactor>
</comment>
<dbReference type="Gene3D" id="3.40.50.720">
    <property type="entry name" value="NAD(P)-binding Rossmann-like Domain"/>
    <property type="match status" value="1"/>
</dbReference>
<dbReference type="InterPro" id="IPR011032">
    <property type="entry name" value="GroES-like_sf"/>
</dbReference>
<evidence type="ECO:0000256" key="3">
    <source>
        <dbReference type="ARBA" id="ARBA00022833"/>
    </source>
</evidence>
<name>A0A427YTP2_9TREE</name>
<evidence type="ECO:0000256" key="4">
    <source>
        <dbReference type="ARBA" id="ARBA00023002"/>
    </source>
</evidence>
<evidence type="ECO:0000313" key="8">
    <source>
        <dbReference type="Proteomes" id="UP000279259"/>
    </source>
</evidence>
<accession>A0A427YTP2</accession>
<dbReference type="EMBL" id="RSCD01000002">
    <property type="protein sequence ID" value="RSH94429.1"/>
    <property type="molecule type" value="Genomic_DNA"/>
</dbReference>
<dbReference type="Pfam" id="PF00107">
    <property type="entry name" value="ADH_zinc_N"/>
    <property type="match status" value="1"/>
</dbReference>
<dbReference type="SMART" id="SM00829">
    <property type="entry name" value="PKS_ER"/>
    <property type="match status" value="1"/>
</dbReference>
<sequence>MSSDSQYTFQGWAARDNDDYKGSLKLQSFDPKPWDEDDVDVRIMYCGICGSDVHVLSGAFFPVSAMAPLICGHELVGEVIRVGSQVENGLEVGTIVGVGAVSNSCRECEYCVEECEVFCKKRTTTYAGVFHRGNGAGYKTKGGYASHWRGPSAFAYPIPAGYDPACAAPMMCAGITVFSALRRFGAGVTAKQVGVIGIGVTTISRGEAKRQEAAKLGSSNYIAVSDDVATSVKGCERTLDLVICCTGGSYTDYLKLLKPRGTFVQAAIGTSPVPISNISLITGGLTIVGALADGKAEYKDMFDFAAKHNIKPWINRWDMKDINKALPAFTNGEAKYRMVLVNTENGGSL</sequence>
<evidence type="ECO:0000259" key="6">
    <source>
        <dbReference type="SMART" id="SM00829"/>
    </source>
</evidence>
<feature type="domain" description="Enoyl reductase (ER)" evidence="6">
    <location>
        <begin position="22"/>
        <end position="340"/>
    </location>
</feature>
<keyword evidence="2 5" id="KW-0479">Metal-binding</keyword>
<dbReference type="Proteomes" id="UP000279259">
    <property type="component" value="Unassembled WGS sequence"/>
</dbReference>
<keyword evidence="8" id="KW-1185">Reference proteome</keyword>
<evidence type="ECO:0000256" key="5">
    <source>
        <dbReference type="RuleBase" id="RU361277"/>
    </source>
</evidence>
<evidence type="ECO:0000256" key="2">
    <source>
        <dbReference type="ARBA" id="ARBA00022723"/>
    </source>
</evidence>
<dbReference type="InterPro" id="IPR013154">
    <property type="entry name" value="ADH-like_N"/>
</dbReference>
<comment type="similarity">
    <text evidence="5">Belongs to the zinc-containing alcohol dehydrogenase family.</text>
</comment>
<proteinExistence type="inferred from homology"/>
<evidence type="ECO:0000313" key="7">
    <source>
        <dbReference type="EMBL" id="RSH94429.1"/>
    </source>
</evidence>
<dbReference type="GO" id="GO:0008270">
    <property type="term" value="F:zinc ion binding"/>
    <property type="evidence" value="ECO:0007669"/>
    <property type="project" value="InterPro"/>
</dbReference>
<dbReference type="InterPro" id="IPR036291">
    <property type="entry name" value="NAD(P)-bd_dom_sf"/>
</dbReference>
<dbReference type="InterPro" id="IPR020843">
    <property type="entry name" value="ER"/>
</dbReference>
<dbReference type="PROSITE" id="PS00059">
    <property type="entry name" value="ADH_ZINC"/>
    <property type="match status" value="1"/>
</dbReference>
<dbReference type="SUPFAM" id="SSF50129">
    <property type="entry name" value="GroES-like"/>
    <property type="match status" value="1"/>
</dbReference>
<dbReference type="AlphaFoldDB" id="A0A427YTP2"/>
<dbReference type="GO" id="GO:0016616">
    <property type="term" value="F:oxidoreductase activity, acting on the CH-OH group of donors, NAD or NADP as acceptor"/>
    <property type="evidence" value="ECO:0007669"/>
    <property type="project" value="InterPro"/>
</dbReference>
<dbReference type="Pfam" id="PF08240">
    <property type="entry name" value="ADH_N"/>
    <property type="match status" value="1"/>
</dbReference>
<dbReference type="InterPro" id="IPR002328">
    <property type="entry name" value="ADH_Zn_CS"/>
</dbReference>
<reference evidence="7 8" key="1">
    <citation type="submission" date="2018-11" db="EMBL/GenBank/DDBJ databases">
        <title>Genome sequence of Saitozyma podzolica DSM 27192.</title>
        <authorList>
            <person name="Aliyu H."/>
            <person name="Gorte O."/>
            <person name="Ochsenreither K."/>
        </authorList>
    </citation>
    <scope>NUCLEOTIDE SEQUENCE [LARGE SCALE GENOMIC DNA]</scope>
    <source>
        <strain evidence="7 8">DSM 27192</strain>
    </source>
</reference>
<keyword evidence="4" id="KW-0560">Oxidoreductase</keyword>
<dbReference type="PANTHER" id="PTHR42683">
    <property type="entry name" value="ALDEHYDE REDUCTASE"/>
    <property type="match status" value="1"/>
</dbReference>
<dbReference type="STRING" id="1890683.A0A427YTP2"/>
<evidence type="ECO:0000256" key="1">
    <source>
        <dbReference type="ARBA" id="ARBA00001947"/>
    </source>
</evidence>
<organism evidence="7 8">
    <name type="scientific">Saitozyma podzolica</name>
    <dbReference type="NCBI Taxonomy" id="1890683"/>
    <lineage>
        <taxon>Eukaryota</taxon>
        <taxon>Fungi</taxon>
        <taxon>Dikarya</taxon>
        <taxon>Basidiomycota</taxon>
        <taxon>Agaricomycotina</taxon>
        <taxon>Tremellomycetes</taxon>
        <taxon>Tremellales</taxon>
        <taxon>Trimorphomycetaceae</taxon>
        <taxon>Saitozyma</taxon>
    </lineage>
</organism>
<gene>
    <name evidence="7" type="ORF">EHS25_004232</name>
</gene>
<dbReference type="OrthoDB" id="1879366at2759"/>
<dbReference type="Gene3D" id="3.90.180.10">
    <property type="entry name" value="Medium-chain alcohol dehydrogenases, catalytic domain"/>
    <property type="match status" value="1"/>
</dbReference>
<keyword evidence="3 5" id="KW-0862">Zinc</keyword>
<dbReference type="SUPFAM" id="SSF51735">
    <property type="entry name" value="NAD(P)-binding Rossmann-fold domains"/>
    <property type="match status" value="1"/>
</dbReference>
<dbReference type="InterPro" id="IPR047109">
    <property type="entry name" value="CAD-like"/>
</dbReference>